<dbReference type="InterPro" id="IPR037151">
    <property type="entry name" value="AlkB-like_sf"/>
</dbReference>
<evidence type="ECO:0000259" key="10">
    <source>
        <dbReference type="PROSITE" id="PS51471"/>
    </source>
</evidence>
<dbReference type="SUPFAM" id="SSF51197">
    <property type="entry name" value="Clavaminate synthase-like"/>
    <property type="match status" value="1"/>
</dbReference>
<evidence type="ECO:0000256" key="1">
    <source>
        <dbReference type="ARBA" id="ARBA00007879"/>
    </source>
</evidence>
<dbReference type="PANTHER" id="PTHR16557:SF2">
    <property type="entry name" value="NUCLEIC ACID DIOXYGENASE ALKBH1"/>
    <property type="match status" value="1"/>
</dbReference>
<dbReference type="GO" id="GO:0005737">
    <property type="term" value="C:cytoplasm"/>
    <property type="evidence" value="ECO:0007669"/>
    <property type="project" value="TreeGrafter"/>
</dbReference>
<dbReference type="PROSITE" id="PS51471">
    <property type="entry name" value="FE2OG_OXY"/>
    <property type="match status" value="1"/>
</dbReference>
<dbReference type="AlphaFoldDB" id="A0A6A6STM0"/>
<accession>A0A6A6STM0</accession>
<dbReference type="EC" id="1.14.11.53" evidence="2"/>
<keyword evidence="12" id="KW-1185">Reference proteome</keyword>
<keyword evidence="5" id="KW-0560">Oxidoreductase</keyword>
<comment type="catalytic activity">
    <reaction evidence="8">
        <text>an N(6)-methyladenosine in mRNA + 2-oxoglutarate + O2 = an adenosine in mRNA + formaldehyde + succinate + CO2</text>
        <dbReference type="Rhea" id="RHEA:49520"/>
        <dbReference type="Rhea" id="RHEA-COMP:12414"/>
        <dbReference type="Rhea" id="RHEA-COMP:12417"/>
        <dbReference type="ChEBI" id="CHEBI:15379"/>
        <dbReference type="ChEBI" id="CHEBI:16526"/>
        <dbReference type="ChEBI" id="CHEBI:16810"/>
        <dbReference type="ChEBI" id="CHEBI:16842"/>
        <dbReference type="ChEBI" id="CHEBI:30031"/>
        <dbReference type="ChEBI" id="CHEBI:74411"/>
        <dbReference type="ChEBI" id="CHEBI:74449"/>
        <dbReference type="EC" id="1.14.11.53"/>
    </reaction>
    <physiologicalReaction direction="left-to-right" evidence="8">
        <dbReference type="Rhea" id="RHEA:49521"/>
    </physiologicalReaction>
</comment>
<dbReference type="Proteomes" id="UP000799324">
    <property type="component" value="Unassembled WGS sequence"/>
</dbReference>
<dbReference type="InterPro" id="IPR027450">
    <property type="entry name" value="AlkB-like"/>
</dbReference>
<dbReference type="GO" id="GO:0005634">
    <property type="term" value="C:nucleus"/>
    <property type="evidence" value="ECO:0007669"/>
    <property type="project" value="TreeGrafter"/>
</dbReference>
<protein>
    <recommendedName>
        <fullName evidence="2">mRNA N(6)-methyladenine demethylase</fullName>
        <ecNumber evidence="2">1.14.11.53</ecNumber>
    </recommendedName>
</protein>
<dbReference type="EMBL" id="MU004479">
    <property type="protein sequence ID" value="KAF2649788.1"/>
    <property type="molecule type" value="Genomic_DNA"/>
</dbReference>
<evidence type="ECO:0000313" key="12">
    <source>
        <dbReference type="Proteomes" id="UP000799324"/>
    </source>
</evidence>
<keyword evidence="3 9" id="KW-0479">Metal-binding</keyword>
<evidence type="ECO:0000256" key="7">
    <source>
        <dbReference type="ARBA" id="ARBA00023026"/>
    </source>
</evidence>
<feature type="binding site" evidence="9">
    <location>
        <position position="245"/>
    </location>
    <ligand>
        <name>Fe cation</name>
        <dbReference type="ChEBI" id="CHEBI:24875"/>
        <note>catalytic</note>
    </ligand>
</feature>
<dbReference type="InterPro" id="IPR005123">
    <property type="entry name" value="Oxoglu/Fe-dep_dioxygenase_dom"/>
</dbReference>
<comment type="cofactor">
    <cofactor evidence="9">
        <name>Fe(2+)</name>
        <dbReference type="ChEBI" id="CHEBI:29033"/>
    </cofactor>
    <text evidence="9">Binds 1 Fe(2+) ion per subunit.</text>
</comment>
<dbReference type="OrthoDB" id="6614653at2759"/>
<dbReference type="GO" id="GO:0046872">
    <property type="term" value="F:metal ion binding"/>
    <property type="evidence" value="ECO:0007669"/>
    <property type="project" value="UniProtKB-KW"/>
</dbReference>
<proteinExistence type="inferred from homology"/>
<keyword evidence="7" id="KW-0843">Virulence</keyword>
<dbReference type="Pfam" id="PF13532">
    <property type="entry name" value="2OG-FeII_Oxy_2"/>
    <property type="match status" value="1"/>
</dbReference>
<reference evidence="11" key="1">
    <citation type="journal article" date="2020" name="Stud. Mycol.">
        <title>101 Dothideomycetes genomes: a test case for predicting lifestyles and emergence of pathogens.</title>
        <authorList>
            <person name="Haridas S."/>
            <person name="Albert R."/>
            <person name="Binder M."/>
            <person name="Bloem J."/>
            <person name="Labutti K."/>
            <person name="Salamov A."/>
            <person name="Andreopoulos B."/>
            <person name="Baker S."/>
            <person name="Barry K."/>
            <person name="Bills G."/>
            <person name="Bluhm B."/>
            <person name="Cannon C."/>
            <person name="Castanera R."/>
            <person name="Culley D."/>
            <person name="Daum C."/>
            <person name="Ezra D."/>
            <person name="Gonzalez J."/>
            <person name="Henrissat B."/>
            <person name="Kuo A."/>
            <person name="Liang C."/>
            <person name="Lipzen A."/>
            <person name="Lutzoni F."/>
            <person name="Magnuson J."/>
            <person name="Mondo S."/>
            <person name="Nolan M."/>
            <person name="Ohm R."/>
            <person name="Pangilinan J."/>
            <person name="Park H.-J."/>
            <person name="Ramirez L."/>
            <person name="Alfaro M."/>
            <person name="Sun H."/>
            <person name="Tritt A."/>
            <person name="Yoshinaga Y."/>
            <person name="Zwiers L.-H."/>
            <person name="Turgeon B."/>
            <person name="Goodwin S."/>
            <person name="Spatafora J."/>
            <person name="Crous P."/>
            <person name="Grigoriev I."/>
        </authorList>
    </citation>
    <scope>NUCLEOTIDE SEQUENCE</scope>
    <source>
        <strain evidence="11">CBS 122681</strain>
    </source>
</reference>
<evidence type="ECO:0000313" key="11">
    <source>
        <dbReference type="EMBL" id="KAF2649788.1"/>
    </source>
</evidence>
<organism evidence="11 12">
    <name type="scientific">Lophiostoma macrostomum CBS 122681</name>
    <dbReference type="NCBI Taxonomy" id="1314788"/>
    <lineage>
        <taxon>Eukaryota</taxon>
        <taxon>Fungi</taxon>
        <taxon>Dikarya</taxon>
        <taxon>Ascomycota</taxon>
        <taxon>Pezizomycotina</taxon>
        <taxon>Dothideomycetes</taxon>
        <taxon>Pleosporomycetidae</taxon>
        <taxon>Pleosporales</taxon>
        <taxon>Lophiostomataceae</taxon>
        <taxon>Lophiostoma</taxon>
    </lineage>
</organism>
<feature type="domain" description="Fe2OG dioxygenase" evidence="10">
    <location>
        <begin position="225"/>
        <end position="366"/>
    </location>
</feature>
<evidence type="ECO:0000256" key="3">
    <source>
        <dbReference type="ARBA" id="ARBA00022723"/>
    </source>
</evidence>
<evidence type="ECO:0000256" key="6">
    <source>
        <dbReference type="ARBA" id="ARBA00023004"/>
    </source>
</evidence>
<keyword evidence="6 9" id="KW-0408">Iron</keyword>
<comment type="similarity">
    <text evidence="1">Belongs to the alkB family.</text>
</comment>
<dbReference type="InterPro" id="IPR004574">
    <property type="entry name" value="Alkb"/>
</dbReference>
<evidence type="ECO:0000256" key="8">
    <source>
        <dbReference type="ARBA" id="ARBA00047565"/>
    </source>
</evidence>
<evidence type="ECO:0000256" key="4">
    <source>
        <dbReference type="ARBA" id="ARBA00022964"/>
    </source>
</evidence>
<dbReference type="FunFam" id="2.60.120.590:FF:000014">
    <property type="entry name" value="Oxidoreductase, 2OG-Fe(II) oxygenase family family"/>
    <property type="match status" value="1"/>
</dbReference>
<dbReference type="GO" id="GO:1990931">
    <property type="term" value="F:mRNA N6-methyladenosine dioxygenase activity"/>
    <property type="evidence" value="ECO:0007669"/>
    <property type="project" value="UniProtKB-EC"/>
</dbReference>
<evidence type="ECO:0000256" key="9">
    <source>
        <dbReference type="PIRSR" id="PIRSR604574-2"/>
    </source>
</evidence>
<dbReference type="PANTHER" id="PTHR16557">
    <property type="entry name" value="ALKYLATED DNA REPAIR PROTEIN ALKB-RELATED"/>
    <property type="match status" value="1"/>
</dbReference>
<gene>
    <name evidence="11" type="ORF">K491DRAFT_771375</name>
</gene>
<dbReference type="Gene3D" id="2.60.120.590">
    <property type="entry name" value="Alpha-ketoglutarate-dependent dioxygenase AlkB-like"/>
    <property type="match status" value="1"/>
</dbReference>
<feature type="binding site" evidence="9">
    <location>
        <position position="318"/>
    </location>
    <ligand>
        <name>Fe cation</name>
        <dbReference type="ChEBI" id="CHEBI:24875"/>
        <note>catalytic</note>
    </ligand>
</feature>
<feature type="binding site" evidence="9">
    <location>
        <position position="243"/>
    </location>
    <ligand>
        <name>Fe cation</name>
        <dbReference type="ChEBI" id="CHEBI:24875"/>
        <note>catalytic</note>
    </ligand>
</feature>
<keyword evidence="4" id="KW-0223">Dioxygenase</keyword>
<name>A0A6A6STM0_9PLEO</name>
<evidence type="ECO:0000256" key="5">
    <source>
        <dbReference type="ARBA" id="ARBA00023002"/>
    </source>
</evidence>
<sequence>MDSLDPHQRPPEHIRNVYKKYQRMKLQHLDTDDVIVDLENDLPDSQRRRVSVVAELEPGKLNTAFRKFAGSGRDHEKETENLQKPVQVFEHQDMPGLHIIPALLPPEIQLILLSRILHRDLSAPSHLTNIHTHYTLEYPSPSPTSFFSICPSTTQPVAHPLSPTIHRPLTIAQLLNKKMRWMTLGGQYDWTAKRYPSSSSGSRSPPPRFPPDIAGLLSAVFEQTEPEAAIVNLYSPGDTLSVHRDVAEESGRGLISVSLGCDAIFVIGVGSGDGNGETKEASGDGSIGDNYVTNKVLALRLKSGSAVYMSGHSRFAWHGVPQVVPGTCPAYLQDWPADEDRHEGEFEGWRGWMAGKRVNLNVRQMWEGRS</sequence>
<evidence type="ECO:0000256" key="2">
    <source>
        <dbReference type="ARBA" id="ARBA00012931"/>
    </source>
</evidence>